<dbReference type="Proteomes" id="UP000265703">
    <property type="component" value="Unassembled WGS sequence"/>
</dbReference>
<evidence type="ECO:0000313" key="3">
    <source>
        <dbReference type="Proteomes" id="UP000265703"/>
    </source>
</evidence>
<dbReference type="EMBL" id="QKYT01000230">
    <property type="protein sequence ID" value="RIA89152.1"/>
    <property type="molecule type" value="Genomic_DNA"/>
</dbReference>
<evidence type="ECO:0000256" key="1">
    <source>
        <dbReference type="SAM" id="Phobius"/>
    </source>
</evidence>
<keyword evidence="3" id="KW-1185">Reference proteome</keyword>
<feature type="transmembrane region" description="Helical" evidence="1">
    <location>
        <begin position="31"/>
        <end position="47"/>
    </location>
</feature>
<keyword evidence="1" id="KW-0812">Transmembrane</keyword>
<comment type="caution">
    <text evidence="2">The sequence shown here is derived from an EMBL/GenBank/DDBJ whole genome shotgun (WGS) entry which is preliminary data.</text>
</comment>
<gene>
    <name evidence="2" type="ORF">C1645_773182</name>
</gene>
<name>A0A397STU9_9GLOM</name>
<sequence length="99" mass="11123">MNVGNLNTVNNSVLEYFSSCCIKISKRSMRFLVMFSLLFFIFEATYGDDKGCPDNYVACDNYCKYTMNTLCGYCDDGTCATNGIKCLTTRCEAGKYPCK</sequence>
<proteinExistence type="predicted"/>
<keyword evidence="1" id="KW-0472">Membrane</keyword>
<evidence type="ECO:0000313" key="2">
    <source>
        <dbReference type="EMBL" id="RIA89152.1"/>
    </source>
</evidence>
<protein>
    <submittedName>
        <fullName evidence="2">Uncharacterized protein</fullName>
    </submittedName>
</protein>
<organism evidence="2 3">
    <name type="scientific">Glomus cerebriforme</name>
    <dbReference type="NCBI Taxonomy" id="658196"/>
    <lineage>
        <taxon>Eukaryota</taxon>
        <taxon>Fungi</taxon>
        <taxon>Fungi incertae sedis</taxon>
        <taxon>Mucoromycota</taxon>
        <taxon>Glomeromycotina</taxon>
        <taxon>Glomeromycetes</taxon>
        <taxon>Glomerales</taxon>
        <taxon>Glomeraceae</taxon>
        <taxon>Glomus</taxon>
    </lineage>
</organism>
<accession>A0A397STU9</accession>
<reference evidence="2 3" key="1">
    <citation type="submission" date="2018-06" db="EMBL/GenBank/DDBJ databases">
        <title>Comparative genomics reveals the genomic features of Rhizophagus irregularis, R. cerebriforme, R. diaphanum and Gigaspora rosea, and their symbiotic lifestyle signature.</title>
        <authorList>
            <person name="Morin E."/>
            <person name="San Clemente H."/>
            <person name="Chen E.C.H."/>
            <person name="De La Providencia I."/>
            <person name="Hainaut M."/>
            <person name="Kuo A."/>
            <person name="Kohler A."/>
            <person name="Murat C."/>
            <person name="Tang N."/>
            <person name="Roy S."/>
            <person name="Loubradou J."/>
            <person name="Henrissat B."/>
            <person name="Grigoriev I.V."/>
            <person name="Corradi N."/>
            <person name="Roux C."/>
            <person name="Martin F.M."/>
        </authorList>
    </citation>
    <scope>NUCLEOTIDE SEQUENCE [LARGE SCALE GENOMIC DNA]</scope>
    <source>
        <strain evidence="2 3">DAOM 227022</strain>
    </source>
</reference>
<keyword evidence="1" id="KW-1133">Transmembrane helix</keyword>
<dbReference type="AlphaFoldDB" id="A0A397STU9"/>